<dbReference type="NCBIfam" id="TIGR02032">
    <property type="entry name" value="GG-red-SF"/>
    <property type="match status" value="1"/>
</dbReference>
<dbReference type="OrthoDB" id="9806565at2"/>
<dbReference type="InterPro" id="IPR050407">
    <property type="entry name" value="Geranylgeranyl_reductase"/>
</dbReference>
<dbReference type="Gene3D" id="3.50.50.60">
    <property type="entry name" value="FAD/NAD(P)-binding domain"/>
    <property type="match status" value="1"/>
</dbReference>
<sequence length="381" mass="41787">MKGSRLLKSSWPVIVVGAGPAGALCAYSLARAGLSVLLLEKACFPREKPCGGGLTPKAAALLPFSFQAVVDGEVKRAILRLPGVKTLEIGWGRPVCFLVRRELLDTYLAEQARRAGAFLREGEEVVQIEETGEALTVITAGGASYRAQLVIGADGALSRVARLVGRSLPRRFALTAAITPPPAWSEKRDTILIDLEALPYGYGWVFPKAGHLNAGVGSFAAARELRFHWENFARRNGLGRPLRLRAHPLALAGEETELGRGRVMLLGDAAGLVDPLTGEGLYAAFCSAQLAAKAILEEGVGERAVPRYRELVKASLGREYHFAHRLARLFYRFLPLIARYFSSRPEQVRHFWEFLFFGGYAELFRRAGARYWEKLLRGPSS</sequence>
<protein>
    <submittedName>
        <fullName evidence="1">Geranylgeranyl reductase family protein</fullName>
    </submittedName>
</protein>
<dbReference type="PANTHER" id="PTHR42685:SF22">
    <property type="entry name" value="CONDITIONED MEDIUM FACTOR RECEPTOR 1"/>
    <property type="match status" value="1"/>
</dbReference>
<reference evidence="1 2" key="1">
    <citation type="submission" date="2018-08" db="EMBL/GenBank/DDBJ databases">
        <title>Form III RuBisCO-mediated autotrophy in Thermodesulfobium bacteria.</title>
        <authorList>
            <person name="Toshchakov S.V."/>
            <person name="Kublanov I.V."/>
            <person name="Frolov E."/>
            <person name="Bonch-Osmolovskaya E.A."/>
            <person name="Tourova T.P."/>
            <person name="Chernych N.A."/>
            <person name="Lebedinsky A.V."/>
        </authorList>
    </citation>
    <scope>NUCLEOTIDE SEQUENCE [LARGE SCALE GENOMIC DNA]</scope>
    <source>
        <strain evidence="1 2">SR</strain>
    </source>
</reference>
<dbReference type="AlphaFoldDB" id="A0A3D8P5E1"/>
<name>A0A3D8P5E1_9THEO</name>
<gene>
    <name evidence="1" type="ORF">DXX99_06255</name>
</gene>
<dbReference type="Pfam" id="PF05834">
    <property type="entry name" value="Lycopene_cycl"/>
    <property type="match status" value="1"/>
</dbReference>
<dbReference type="EMBL" id="QSLN01000007">
    <property type="protein sequence ID" value="RDV82997.1"/>
    <property type="molecule type" value="Genomic_DNA"/>
</dbReference>
<organism evidence="1 2">
    <name type="scientific">Ammonifex thiophilus</name>
    <dbReference type="NCBI Taxonomy" id="444093"/>
    <lineage>
        <taxon>Bacteria</taxon>
        <taxon>Bacillati</taxon>
        <taxon>Bacillota</taxon>
        <taxon>Clostridia</taxon>
        <taxon>Thermoanaerobacterales</taxon>
        <taxon>Thermoanaerobacteraceae</taxon>
        <taxon>Ammonifex</taxon>
    </lineage>
</organism>
<evidence type="ECO:0000313" key="1">
    <source>
        <dbReference type="EMBL" id="RDV82997.1"/>
    </source>
</evidence>
<keyword evidence="2" id="KW-1185">Reference proteome</keyword>
<proteinExistence type="predicted"/>
<accession>A0A3D8P5E1</accession>
<dbReference type="PANTHER" id="PTHR42685">
    <property type="entry name" value="GERANYLGERANYL DIPHOSPHATE REDUCTASE"/>
    <property type="match status" value="1"/>
</dbReference>
<dbReference type="PRINTS" id="PR00420">
    <property type="entry name" value="RNGMNOXGNASE"/>
</dbReference>
<dbReference type="GO" id="GO:0016628">
    <property type="term" value="F:oxidoreductase activity, acting on the CH-CH group of donors, NAD or NADP as acceptor"/>
    <property type="evidence" value="ECO:0007669"/>
    <property type="project" value="InterPro"/>
</dbReference>
<evidence type="ECO:0000313" key="2">
    <source>
        <dbReference type="Proteomes" id="UP000256329"/>
    </source>
</evidence>
<dbReference type="SUPFAM" id="SSF51905">
    <property type="entry name" value="FAD/NAD(P)-binding domain"/>
    <property type="match status" value="1"/>
</dbReference>
<dbReference type="Proteomes" id="UP000256329">
    <property type="component" value="Unassembled WGS sequence"/>
</dbReference>
<dbReference type="InterPro" id="IPR036188">
    <property type="entry name" value="FAD/NAD-bd_sf"/>
</dbReference>
<dbReference type="InterPro" id="IPR011777">
    <property type="entry name" value="Geranylgeranyl_Rdtase_fam"/>
</dbReference>
<comment type="caution">
    <text evidence="1">The sequence shown here is derived from an EMBL/GenBank/DDBJ whole genome shotgun (WGS) entry which is preliminary data.</text>
</comment>